<protein>
    <recommendedName>
        <fullName evidence="2">asparagine--tRNA ligase</fullName>
        <ecNumber evidence="2">6.1.1.22</ecNumber>
    </recommendedName>
</protein>
<dbReference type="CDD" id="cd00776">
    <property type="entry name" value="AsxRS_core"/>
    <property type="match status" value="1"/>
</dbReference>
<dbReference type="CDD" id="cd04318">
    <property type="entry name" value="EcAsnRS_like_N"/>
    <property type="match status" value="1"/>
</dbReference>
<keyword evidence="3" id="KW-0436">Ligase</keyword>
<evidence type="ECO:0000256" key="4">
    <source>
        <dbReference type="ARBA" id="ARBA00022741"/>
    </source>
</evidence>
<dbReference type="SUPFAM" id="SSF50249">
    <property type="entry name" value="Nucleic acid-binding proteins"/>
    <property type="match status" value="1"/>
</dbReference>
<dbReference type="PROSITE" id="PS50862">
    <property type="entry name" value="AA_TRNA_LIGASE_II"/>
    <property type="match status" value="1"/>
</dbReference>
<feature type="region of interest" description="Disordered" evidence="8">
    <location>
        <begin position="862"/>
        <end position="922"/>
    </location>
</feature>
<keyword evidence="6" id="KW-0648">Protein biosynthesis</keyword>
<evidence type="ECO:0000256" key="3">
    <source>
        <dbReference type="ARBA" id="ARBA00022598"/>
    </source>
</evidence>
<dbReference type="Pfam" id="PF01336">
    <property type="entry name" value="tRNA_anti-codon"/>
    <property type="match status" value="1"/>
</dbReference>
<dbReference type="GO" id="GO:0005739">
    <property type="term" value="C:mitochondrion"/>
    <property type="evidence" value="ECO:0007669"/>
    <property type="project" value="TreeGrafter"/>
</dbReference>
<comment type="similarity">
    <text evidence="1">Belongs to the class-II aminoacyl-tRNA synthetase family.</text>
</comment>
<dbReference type="SUPFAM" id="SSF55681">
    <property type="entry name" value="Class II aaRS and biotin synthetases"/>
    <property type="match status" value="1"/>
</dbReference>
<evidence type="ECO:0000256" key="6">
    <source>
        <dbReference type="ARBA" id="ARBA00022917"/>
    </source>
</evidence>
<keyword evidence="7" id="KW-0030">Aminoacyl-tRNA synthetase</keyword>
<dbReference type="OrthoDB" id="1931232at2759"/>
<dbReference type="NCBIfam" id="TIGR00457">
    <property type="entry name" value="asnS"/>
    <property type="match status" value="1"/>
</dbReference>
<dbReference type="EC" id="6.1.1.22" evidence="2"/>
<dbReference type="GO" id="GO:0006421">
    <property type="term" value="P:asparaginyl-tRNA aminoacylation"/>
    <property type="evidence" value="ECO:0007669"/>
    <property type="project" value="InterPro"/>
</dbReference>
<evidence type="ECO:0000256" key="2">
    <source>
        <dbReference type="ARBA" id="ARBA00012816"/>
    </source>
</evidence>
<evidence type="ECO:0000313" key="11">
    <source>
        <dbReference type="Proteomes" id="UP000620104"/>
    </source>
</evidence>
<evidence type="ECO:0000256" key="1">
    <source>
        <dbReference type="ARBA" id="ARBA00008226"/>
    </source>
</evidence>
<evidence type="ECO:0000256" key="7">
    <source>
        <dbReference type="ARBA" id="ARBA00023146"/>
    </source>
</evidence>
<dbReference type="EMBL" id="BLZA01000017">
    <property type="protein sequence ID" value="GHJ86277.1"/>
    <property type="molecule type" value="Genomic_DNA"/>
</dbReference>
<dbReference type="InterPro" id="IPR004522">
    <property type="entry name" value="Asn-tRNA-ligase"/>
</dbReference>
<dbReference type="GO" id="GO:0004816">
    <property type="term" value="F:asparagine-tRNA ligase activity"/>
    <property type="evidence" value="ECO:0007669"/>
    <property type="project" value="UniProtKB-EC"/>
</dbReference>
<evidence type="ECO:0000256" key="8">
    <source>
        <dbReference type="SAM" id="MobiDB-lite"/>
    </source>
</evidence>
<name>A0A8H3YFJ7_9TREE</name>
<feature type="domain" description="Aminoacyl-transfer RNA synthetases class-II family profile" evidence="9">
    <location>
        <begin position="152"/>
        <end position="510"/>
    </location>
</feature>
<reference evidence="10" key="1">
    <citation type="submission" date="2020-07" db="EMBL/GenBank/DDBJ databases">
        <title>Draft Genome Sequence of a Deep-Sea Yeast, Naganishia (Cryptococcus) liquefaciens strain N6.</title>
        <authorList>
            <person name="Han Y.W."/>
            <person name="Kajitani R."/>
            <person name="Morimoto H."/>
            <person name="Parhat M."/>
            <person name="Tsubouchi H."/>
            <person name="Bakenova O."/>
            <person name="Ogata M."/>
            <person name="Argunhan B."/>
            <person name="Aoki R."/>
            <person name="Kajiwara S."/>
            <person name="Itoh T."/>
            <person name="Iwasaki H."/>
        </authorList>
    </citation>
    <scope>NUCLEOTIDE SEQUENCE</scope>
    <source>
        <strain evidence="10">N6</strain>
    </source>
</reference>
<evidence type="ECO:0000256" key="5">
    <source>
        <dbReference type="ARBA" id="ARBA00022840"/>
    </source>
</evidence>
<dbReference type="Proteomes" id="UP000620104">
    <property type="component" value="Unassembled WGS sequence"/>
</dbReference>
<dbReference type="InterPro" id="IPR004365">
    <property type="entry name" value="NA-bd_OB_tRNA"/>
</dbReference>
<feature type="region of interest" description="Disordered" evidence="8">
    <location>
        <begin position="1140"/>
        <end position="1159"/>
    </location>
</feature>
<sequence>MRPSFPRLTELAPSLRQILHRAAIDGPSQNSTTIQGWIKSIRAHKRVAFIEITDGTTSETLQAVIKSKGKGVEDADLTGSVAGLSTGASVKLQGQLQKSKGSGQAYELLVDQLAVLGSCGSSYPIQKKHLPPDVLRDHAHLRFRTSQIASTLRLRDTMMREWHEYFESRDFLFIHTPVLTSSDCEGAGETFRVTTDPIPPALPSTSPNSPPATSPAFFPSSAYLTVSSQLHLEAPTHAVSRTYTLSPTFRAEPSATSRHLAEFYMLEAEVAFVETLDQLMSTVEDGIRTVLQGLVYDGRKRSSKAKEDLRVIDYSLQQDREEQTNRQSASPPIPDEVESIVLLHQYADTPFTRITYTEAVSILQERHSVSPFEHVPEWGASLQTEHEKYLAGEKFGAPVFVTDYPQALKPFYMRLNDEASTHSTPSPTVACFDLLVPGIGELVGGSLREERLEHLERAIAHAGLEQEAYDWYLDLRRFGSVKHGGWGMGWERFVCWVTGVGNIRDVVAFPRWKGNLANTKKRSASNLLSPLAMPGSLSLINIVASTPCMAAFAHTGSLLPFPRYSMPAIRNSSVGLKPCFSLSELAANRGILHRPPSGTQAEEGSKSSWSSSSKGSLNVLYRELSQQTSNNGIFGHGRTPGDRMATSERMGEELETIKSSNALKISTPGNGIHATVTGLLSNESMDDDASVGGCHNLTETEGERQESLIQDVPSVGGIAARNGEHESADFRPRLPDWLQQAMRRRNCRERLPAHEQSVTPEVYLTQTAVSGHQSFEKQHTPGRKIGVACDNQPVTQITNEPAMSYTGEHVGDGITSPPSLSYSRYTTPENLSANWPLSSPIPPSSTGFVPFKTPGPHIARRSKERNMRSPFMPRAASPTPAFSCKGFRPSSRMTSVDIEPIPFSRPPVQRLDDFAPPNKYSANPRRELRLRSAINLPTIEETPYETWLTSPSPISLEHLRSVPQCAEQYRHSRDCGLGQERQLLQVSNGTSDDIEQSHMYQEHAPSPTRRSDVMLPLYEGYSMKADDHTNPEGNLNMPSAPLRDVTESASGNSLGQELWSIKQQLLDDCPHDQAPSIDTFHRSSSALNDIEQSFSYSVGTAQGCGDTSEGPSDMEIMDIEALEALAAAAAFEGSLNASVDSNATEAREGGRPKSSMVYPSNNRARGAIIEEHELCSGNVQQKTGIISLSLMQLQDKTCHLVRKRLSISTKPR</sequence>
<feature type="region of interest" description="Disordered" evidence="8">
    <location>
        <begin position="591"/>
        <end position="613"/>
    </location>
</feature>
<keyword evidence="4" id="KW-0547">Nucleotide-binding</keyword>
<dbReference type="InterPro" id="IPR004364">
    <property type="entry name" value="Aa-tRNA-synt_II"/>
</dbReference>
<dbReference type="Gene3D" id="2.40.50.140">
    <property type="entry name" value="Nucleic acid-binding proteins"/>
    <property type="match status" value="1"/>
</dbReference>
<dbReference type="Gene3D" id="3.30.930.10">
    <property type="entry name" value="Bira Bifunctional Protein, Domain 2"/>
    <property type="match status" value="1"/>
</dbReference>
<organism evidence="10 11">
    <name type="scientific">Naganishia liquefaciens</name>
    <dbReference type="NCBI Taxonomy" id="104408"/>
    <lineage>
        <taxon>Eukaryota</taxon>
        <taxon>Fungi</taxon>
        <taxon>Dikarya</taxon>
        <taxon>Basidiomycota</taxon>
        <taxon>Agaricomycotina</taxon>
        <taxon>Tremellomycetes</taxon>
        <taxon>Filobasidiales</taxon>
        <taxon>Filobasidiaceae</taxon>
        <taxon>Naganishia</taxon>
    </lineage>
</organism>
<dbReference type="InterPro" id="IPR045864">
    <property type="entry name" value="aa-tRNA-synth_II/BPL/LPL"/>
</dbReference>
<dbReference type="GO" id="GO:0003676">
    <property type="term" value="F:nucleic acid binding"/>
    <property type="evidence" value="ECO:0007669"/>
    <property type="project" value="InterPro"/>
</dbReference>
<dbReference type="InterPro" id="IPR002312">
    <property type="entry name" value="Asp/Asn-tRNA-synth_IIb"/>
</dbReference>
<keyword evidence="11" id="KW-1185">Reference proteome</keyword>
<keyword evidence="5" id="KW-0067">ATP-binding</keyword>
<dbReference type="NCBIfam" id="NF003037">
    <property type="entry name" value="PRK03932.1"/>
    <property type="match status" value="1"/>
</dbReference>
<comment type="caution">
    <text evidence="10">The sequence shown here is derived from an EMBL/GenBank/DDBJ whole genome shotgun (WGS) entry which is preliminary data.</text>
</comment>
<dbReference type="InterPro" id="IPR006195">
    <property type="entry name" value="aa-tRNA-synth_II"/>
</dbReference>
<evidence type="ECO:0000259" key="9">
    <source>
        <dbReference type="PROSITE" id="PS50862"/>
    </source>
</evidence>
<dbReference type="PANTHER" id="PTHR22594">
    <property type="entry name" value="ASPARTYL/LYSYL-TRNA SYNTHETASE"/>
    <property type="match status" value="1"/>
</dbReference>
<accession>A0A8H3YFJ7</accession>
<dbReference type="AlphaFoldDB" id="A0A8H3YFJ7"/>
<dbReference type="Pfam" id="PF00152">
    <property type="entry name" value="tRNA-synt_2"/>
    <property type="match status" value="1"/>
</dbReference>
<evidence type="ECO:0000313" key="10">
    <source>
        <dbReference type="EMBL" id="GHJ86277.1"/>
    </source>
</evidence>
<dbReference type="PANTHER" id="PTHR22594:SF34">
    <property type="entry name" value="ASPARAGINE--TRNA LIGASE, MITOCHONDRIAL-RELATED"/>
    <property type="match status" value="1"/>
</dbReference>
<dbReference type="GO" id="GO:0005524">
    <property type="term" value="F:ATP binding"/>
    <property type="evidence" value="ECO:0007669"/>
    <property type="project" value="UniProtKB-KW"/>
</dbReference>
<proteinExistence type="inferred from homology"/>
<dbReference type="InterPro" id="IPR012340">
    <property type="entry name" value="NA-bd_OB-fold"/>
</dbReference>
<gene>
    <name evidence="10" type="ORF">NliqN6_2679</name>
</gene>
<dbReference type="PRINTS" id="PR01042">
    <property type="entry name" value="TRNASYNTHASP"/>
</dbReference>